<evidence type="ECO:0000256" key="5">
    <source>
        <dbReference type="ARBA" id="ARBA00047846"/>
    </source>
</evidence>
<reference evidence="8" key="1">
    <citation type="submission" date="2021-12" db="EMBL/GenBank/DDBJ databases">
        <authorList>
            <person name="Ulrich A."/>
        </authorList>
    </citation>
    <scope>NUCLEOTIDE SEQUENCE</scope>
    <source>
        <strain evidence="8">A1P009</strain>
    </source>
</reference>
<gene>
    <name evidence="6 8" type="primary">birA</name>
    <name evidence="8" type="ORF">LTT95_17105</name>
</gene>
<feature type="binding site" evidence="6">
    <location>
        <begin position="103"/>
        <end position="105"/>
    </location>
    <ligand>
        <name>biotin</name>
        <dbReference type="ChEBI" id="CHEBI:57586"/>
    </ligand>
</feature>
<keyword evidence="6" id="KW-0238">DNA-binding</keyword>
<comment type="catalytic activity">
    <reaction evidence="5 6">
        <text>biotin + L-lysyl-[protein] + ATP = N(6)-biotinyl-L-lysyl-[protein] + AMP + diphosphate + H(+)</text>
        <dbReference type="Rhea" id="RHEA:11756"/>
        <dbReference type="Rhea" id="RHEA-COMP:9752"/>
        <dbReference type="Rhea" id="RHEA-COMP:10505"/>
        <dbReference type="ChEBI" id="CHEBI:15378"/>
        <dbReference type="ChEBI" id="CHEBI:29969"/>
        <dbReference type="ChEBI" id="CHEBI:30616"/>
        <dbReference type="ChEBI" id="CHEBI:33019"/>
        <dbReference type="ChEBI" id="CHEBI:57586"/>
        <dbReference type="ChEBI" id="CHEBI:83144"/>
        <dbReference type="ChEBI" id="CHEBI:456215"/>
        <dbReference type="EC" id="6.3.4.15"/>
    </reaction>
</comment>
<dbReference type="Pfam" id="PF03099">
    <property type="entry name" value="BPL_LplA_LipB"/>
    <property type="match status" value="1"/>
</dbReference>
<feature type="binding site" evidence="6">
    <location>
        <begin position="130"/>
        <end position="132"/>
    </location>
    <ligand>
        <name>biotin</name>
        <dbReference type="ChEBI" id="CHEBI:57586"/>
    </ligand>
</feature>
<keyword evidence="1 6" id="KW-0436">Ligase</keyword>
<dbReference type="InterPro" id="IPR030855">
    <property type="entry name" value="Bifunct_BirA"/>
</dbReference>
<evidence type="ECO:0000256" key="6">
    <source>
        <dbReference type="HAMAP-Rule" id="MF_00978"/>
    </source>
</evidence>
<feature type="domain" description="BPL/LPL catalytic" evidence="7">
    <location>
        <begin position="92"/>
        <end position="274"/>
    </location>
</feature>
<evidence type="ECO:0000256" key="3">
    <source>
        <dbReference type="ARBA" id="ARBA00022840"/>
    </source>
</evidence>
<organism evidence="8 9">
    <name type="scientific">Luteimonas fraxinea</name>
    <dbReference type="NCBI Taxonomy" id="2901869"/>
    <lineage>
        <taxon>Bacteria</taxon>
        <taxon>Pseudomonadati</taxon>
        <taxon>Pseudomonadota</taxon>
        <taxon>Gammaproteobacteria</taxon>
        <taxon>Lysobacterales</taxon>
        <taxon>Lysobacteraceae</taxon>
        <taxon>Luteimonas</taxon>
    </lineage>
</organism>
<feature type="binding site" evidence="6">
    <location>
        <position position="126"/>
    </location>
    <ligand>
        <name>biotin</name>
        <dbReference type="ChEBI" id="CHEBI:57586"/>
    </ligand>
</feature>
<evidence type="ECO:0000259" key="7">
    <source>
        <dbReference type="PROSITE" id="PS51733"/>
    </source>
</evidence>
<reference evidence="8" key="2">
    <citation type="journal article" date="2022" name="Syst. Appl. Microbiol.">
        <title>Physiological and genomic characterisation of Luteimonas fraxinea sp. nov., a bacterial species associated with trees tolerant to ash dieback.</title>
        <authorList>
            <person name="Ulrich K."/>
            <person name="Becker R."/>
            <person name="Behrendt U."/>
            <person name="Kube M."/>
            <person name="Schneck V."/>
            <person name="Ulrich A."/>
        </authorList>
    </citation>
    <scope>NUCLEOTIDE SEQUENCE</scope>
    <source>
        <strain evidence="8">A1P009</strain>
    </source>
</reference>
<dbReference type="InterPro" id="IPR013196">
    <property type="entry name" value="HTH_11"/>
</dbReference>
<dbReference type="Proteomes" id="UP001430360">
    <property type="component" value="Unassembled WGS sequence"/>
</dbReference>
<keyword evidence="6" id="KW-0678">Repressor</keyword>
<evidence type="ECO:0000256" key="1">
    <source>
        <dbReference type="ARBA" id="ARBA00022598"/>
    </source>
</evidence>
<dbReference type="EC" id="6.3.4.15" evidence="6"/>
<evidence type="ECO:0000313" key="9">
    <source>
        <dbReference type="Proteomes" id="UP001430360"/>
    </source>
</evidence>
<dbReference type="NCBIfam" id="TIGR00121">
    <property type="entry name" value="birA_ligase"/>
    <property type="match status" value="1"/>
</dbReference>
<dbReference type="Gene3D" id="3.30.930.10">
    <property type="entry name" value="Bira Bifunctional Protein, Domain 2"/>
    <property type="match status" value="1"/>
</dbReference>
<keyword evidence="2 6" id="KW-0547">Nucleotide-binding</keyword>
<dbReference type="InterPro" id="IPR036388">
    <property type="entry name" value="WH-like_DNA-bd_sf"/>
</dbReference>
<evidence type="ECO:0000256" key="4">
    <source>
        <dbReference type="ARBA" id="ARBA00023267"/>
    </source>
</evidence>
<feature type="DNA-binding region" description="H-T-H motif" evidence="6">
    <location>
        <begin position="30"/>
        <end position="49"/>
    </location>
</feature>
<comment type="caution">
    <text evidence="6">Lacks conserved residue(s) required for the propagation of feature annotation.</text>
</comment>
<comment type="caution">
    <text evidence="8">The sequence shown here is derived from an EMBL/GenBank/DDBJ whole genome shotgun (WGS) entry which is preliminary data.</text>
</comment>
<dbReference type="InterPro" id="IPR003142">
    <property type="entry name" value="BPL_C"/>
</dbReference>
<dbReference type="SUPFAM" id="SSF46785">
    <property type="entry name" value="Winged helix' DNA-binding domain"/>
    <property type="match status" value="1"/>
</dbReference>
<dbReference type="Pfam" id="PF02237">
    <property type="entry name" value="BPL_C"/>
    <property type="match status" value="1"/>
</dbReference>
<keyword evidence="6" id="KW-0804">Transcription</keyword>
<dbReference type="SUPFAM" id="SSF50037">
    <property type="entry name" value="C-terminal domain of transcriptional repressors"/>
    <property type="match status" value="1"/>
</dbReference>
<comment type="function">
    <text evidence="6">Acts both as a biotin--[acetyl-CoA-carboxylase] ligase and a biotin-operon repressor. In the presence of ATP, BirA activates biotin to form the BirA-biotinyl-5'-adenylate (BirA-bio-5'-AMP or holoBirA) complex. HoloBirA can either transfer the biotinyl moiety to the biotin carboxyl carrier protein (BCCP) subunit of acetyl-CoA carboxylase, or bind to the biotin operator site and inhibit transcription of the operon.</text>
</comment>
<dbReference type="InterPro" id="IPR004143">
    <property type="entry name" value="BPL_LPL_catalytic"/>
</dbReference>
<dbReference type="PANTHER" id="PTHR12835">
    <property type="entry name" value="BIOTIN PROTEIN LIGASE"/>
    <property type="match status" value="1"/>
</dbReference>
<dbReference type="GO" id="GO:0004077">
    <property type="term" value="F:biotin--[biotin carboxyl-carrier protein] ligase activity"/>
    <property type="evidence" value="ECO:0007669"/>
    <property type="project" value="UniProtKB-EC"/>
</dbReference>
<dbReference type="Gene3D" id="1.10.10.10">
    <property type="entry name" value="Winged helix-like DNA-binding domain superfamily/Winged helix DNA-binding domain"/>
    <property type="match status" value="1"/>
</dbReference>
<dbReference type="RefSeq" id="WP_232138014.1">
    <property type="nucleotide sequence ID" value="NZ_CP089507.1"/>
</dbReference>
<keyword evidence="9" id="KW-1185">Reference proteome</keyword>
<dbReference type="NCBIfam" id="NF008848">
    <property type="entry name" value="PRK11886.1-3"/>
    <property type="match status" value="1"/>
</dbReference>
<dbReference type="InterPro" id="IPR045864">
    <property type="entry name" value="aa-tRNA-synth_II/BPL/LPL"/>
</dbReference>
<comment type="similarity">
    <text evidence="6">Belongs to the biotin--protein ligase family.</text>
</comment>
<dbReference type="HAMAP" id="MF_00978">
    <property type="entry name" value="Bifunct_BirA"/>
    <property type="match status" value="1"/>
</dbReference>
<evidence type="ECO:0000256" key="2">
    <source>
        <dbReference type="ARBA" id="ARBA00022741"/>
    </source>
</evidence>
<protein>
    <recommendedName>
        <fullName evidence="6">Bifunctional ligase/repressor BirA</fullName>
    </recommendedName>
    <alternativeName>
        <fullName evidence="6">Biotin operon repressor</fullName>
    </alternativeName>
    <alternativeName>
        <fullName evidence="6">Biotin--[acetyl-CoA-carboxylase] ligase</fullName>
        <ecNumber evidence="6">6.3.4.15</ecNumber>
    </alternativeName>
    <alternativeName>
        <fullName evidence="6">Biotin--protein ligase</fullName>
    </alternativeName>
    <alternativeName>
        <fullName evidence="6">Biotin-[acetyl-CoA carboxylase] synthetase</fullName>
    </alternativeName>
</protein>
<evidence type="ECO:0000313" key="8">
    <source>
        <dbReference type="EMBL" id="MCD9098658.1"/>
    </source>
</evidence>
<dbReference type="EMBL" id="JAJQKU010000007">
    <property type="protein sequence ID" value="MCD9098658.1"/>
    <property type="molecule type" value="Genomic_DNA"/>
</dbReference>
<dbReference type="InterPro" id="IPR004408">
    <property type="entry name" value="Biotin_CoA_COase_ligase"/>
</dbReference>
<keyword evidence="4 6" id="KW-0092">Biotin</keyword>
<dbReference type="InterPro" id="IPR036390">
    <property type="entry name" value="WH_DNA-bd_sf"/>
</dbReference>
<sequence length="342" mass="35765">MSSSPAPPRPTTQSPERALLQRLIEGPVSGDALAQASGQTRAAVWKRIELLREAGVPIVARPGIGYALAQPLALLDADAILDALGPADRARMASLEIAWTIDSTNAELLRRPMPGANAEVLLAERQTGGRGRRGRSWQSPLAAHLYLSLQRGFDGGLARLGGLSLVAGVAAVEALRALGIEAVRLKWPNDLVVVDADGLRKLGGILVEGGGEHAGPVRAVLGIGVNVRMPEAQAAAIDQPWTDLASCCADAPPTRDALAAALLGAWLQALDLFDREGLAPFRDRYARIDALDGAAVDIHTGNGTLRGIAAGIEDDGALRVHVDGALRVFHAGEVSVRREGIA</sequence>
<dbReference type="PROSITE" id="PS51733">
    <property type="entry name" value="BPL_LPL_CATALYTIC"/>
    <property type="match status" value="1"/>
</dbReference>
<keyword evidence="6" id="KW-0805">Transcription regulation</keyword>
<dbReference type="Gene3D" id="2.30.30.100">
    <property type="match status" value="1"/>
</dbReference>
<dbReference type="SUPFAM" id="SSF55681">
    <property type="entry name" value="Class II aaRS and biotin synthetases"/>
    <property type="match status" value="1"/>
</dbReference>
<dbReference type="CDD" id="cd16442">
    <property type="entry name" value="BPL"/>
    <property type="match status" value="1"/>
</dbReference>
<dbReference type="PANTHER" id="PTHR12835:SF5">
    <property type="entry name" value="BIOTIN--PROTEIN LIGASE"/>
    <property type="match status" value="1"/>
</dbReference>
<proteinExistence type="inferred from homology"/>
<keyword evidence="3 6" id="KW-0067">ATP-binding</keyword>
<name>A0ABS8UIZ7_9GAMM</name>
<accession>A0ABS8UIZ7</accession>
<dbReference type="InterPro" id="IPR008988">
    <property type="entry name" value="Transcriptional_repressor_C"/>
</dbReference>
<dbReference type="Pfam" id="PF08279">
    <property type="entry name" value="HTH_11"/>
    <property type="match status" value="1"/>
</dbReference>